<feature type="domain" description="Histidine kinase" evidence="15">
    <location>
        <begin position="318"/>
        <end position="534"/>
    </location>
</feature>
<dbReference type="InterPro" id="IPR003661">
    <property type="entry name" value="HisK_dim/P_dom"/>
</dbReference>
<feature type="domain" description="HPt" evidence="17">
    <location>
        <begin position="711"/>
        <end position="804"/>
    </location>
</feature>
<dbReference type="Proteomes" id="UP000287527">
    <property type="component" value="Unassembled WGS sequence"/>
</dbReference>
<dbReference type="InterPro" id="IPR005467">
    <property type="entry name" value="His_kinase_dom"/>
</dbReference>
<dbReference type="InterPro" id="IPR008207">
    <property type="entry name" value="Sig_transdc_His_kin_Hpt_dom"/>
</dbReference>
<dbReference type="SMART" id="SM00448">
    <property type="entry name" value="REC"/>
    <property type="match status" value="1"/>
</dbReference>
<organism evidence="18 19">
    <name type="scientific">Flavobacterium cerinum</name>
    <dbReference type="NCBI Taxonomy" id="2502784"/>
    <lineage>
        <taxon>Bacteria</taxon>
        <taxon>Pseudomonadati</taxon>
        <taxon>Bacteroidota</taxon>
        <taxon>Flavobacteriia</taxon>
        <taxon>Flavobacteriales</taxon>
        <taxon>Flavobacteriaceae</taxon>
        <taxon>Flavobacterium</taxon>
    </lineage>
</organism>
<dbReference type="GO" id="GO:0005524">
    <property type="term" value="F:ATP binding"/>
    <property type="evidence" value="ECO:0007669"/>
    <property type="project" value="UniProtKB-KW"/>
</dbReference>
<keyword evidence="4" id="KW-1003">Cell membrane</keyword>
<evidence type="ECO:0000313" key="18">
    <source>
        <dbReference type="EMBL" id="RWX02189.1"/>
    </source>
</evidence>
<feature type="transmembrane region" description="Helical" evidence="14">
    <location>
        <begin position="12"/>
        <end position="31"/>
    </location>
</feature>
<evidence type="ECO:0000256" key="11">
    <source>
        <dbReference type="ARBA" id="ARBA00023136"/>
    </source>
</evidence>
<comment type="caution">
    <text evidence="18">The sequence shown here is derived from an EMBL/GenBank/DDBJ whole genome shotgun (WGS) entry which is preliminary data.</text>
</comment>
<evidence type="ECO:0000259" key="16">
    <source>
        <dbReference type="PROSITE" id="PS50110"/>
    </source>
</evidence>
<dbReference type="SMART" id="SM00388">
    <property type="entry name" value="HisKA"/>
    <property type="match status" value="1"/>
</dbReference>
<evidence type="ECO:0000256" key="1">
    <source>
        <dbReference type="ARBA" id="ARBA00000085"/>
    </source>
</evidence>
<dbReference type="EMBL" id="SBII01000002">
    <property type="protein sequence ID" value="RWX02189.1"/>
    <property type="molecule type" value="Genomic_DNA"/>
</dbReference>
<comment type="subcellular location">
    <subcellularLocation>
        <location evidence="2">Cell membrane</location>
        <topology evidence="2">Multi-pass membrane protein</topology>
    </subcellularLocation>
</comment>
<dbReference type="Gene3D" id="3.30.565.10">
    <property type="entry name" value="Histidine kinase-like ATPase, C-terminal domain"/>
    <property type="match status" value="1"/>
</dbReference>
<dbReference type="AlphaFoldDB" id="A0A3S3QM24"/>
<gene>
    <name evidence="18" type="ORF">EPI11_02925</name>
</gene>
<dbReference type="InterPro" id="IPR036890">
    <property type="entry name" value="HATPase_C_sf"/>
</dbReference>
<name>A0A3S3QM24_9FLAO</name>
<dbReference type="PROSITE" id="PS50110">
    <property type="entry name" value="RESPONSE_REGULATORY"/>
    <property type="match status" value="1"/>
</dbReference>
<evidence type="ECO:0000256" key="5">
    <source>
        <dbReference type="ARBA" id="ARBA00022553"/>
    </source>
</evidence>
<dbReference type="InterPro" id="IPR036097">
    <property type="entry name" value="HisK_dim/P_sf"/>
</dbReference>
<dbReference type="PROSITE" id="PS50109">
    <property type="entry name" value="HIS_KIN"/>
    <property type="match status" value="1"/>
</dbReference>
<feature type="transmembrane region" description="Helical" evidence="14">
    <location>
        <begin position="266"/>
        <end position="285"/>
    </location>
</feature>
<dbReference type="PROSITE" id="PS50894">
    <property type="entry name" value="HPT"/>
    <property type="match status" value="1"/>
</dbReference>
<dbReference type="InterPro" id="IPR011006">
    <property type="entry name" value="CheY-like_superfamily"/>
</dbReference>
<proteinExistence type="predicted"/>
<keyword evidence="6 14" id="KW-0812">Transmembrane</keyword>
<keyword evidence="9 14" id="KW-1133">Transmembrane helix</keyword>
<feature type="domain" description="Response regulatory" evidence="16">
    <location>
        <begin position="560"/>
        <end position="677"/>
    </location>
</feature>
<dbReference type="PRINTS" id="PR00344">
    <property type="entry name" value="BCTRLSENSOR"/>
</dbReference>
<evidence type="ECO:0000256" key="6">
    <source>
        <dbReference type="ARBA" id="ARBA00022692"/>
    </source>
</evidence>
<dbReference type="SUPFAM" id="SSF47226">
    <property type="entry name" value="Histidine-containing phosphotransfer domain, HPT domain"/>
    <property type="match status" value="1"/>
</dbReference>
<dbReference type="Pfam" id="PF00072">
    <property type="entry name" value="Response_reg"/>
    <property type="match status" value="1"/>
</dbReference>
<dbReference type="Gene3D" id="1.20.120.160">
    <property type="entry name" value="HPT domain"/>
    <property type="match status" value="1"/>
</dbReference>
<dbReference type="InterPro" id="IPR003594">
    <property type="entry name" value="HATPase_dom"/>
</dbReference>
<dbReference type="CDD" id="cd16922">
    <property type="entry name" value="HATPase_EvgS-ArcB-TorS-like"/>
    <property type="match status" value="1"/>
</dbReference>
<evidence type="ECO:0000259" key="15">
    <source>
        <dbReference type="PROSITE" id="PS50109"/>
    </source>
</evidence>
<reference evidence="18 19" key="1">
    <citation type="submission" date="2019-01" db="EMBL/GenBank/DDBJ databases">
        <title>Flavobacterium sp. nov.,isolated from freshwater.</title>
        <authorList>
            <person name="Zhang R."/>
            <person name="Du Z.-J."/>
        </authorList>
    </citation>
    <scope>NUCLEOTIDE SEQUENCE [LARGE SCALE GENOMIC DNA]</scope>
    <source>
        <strain evidence="18 19">1E403</strain>
    </source>
</reference>
<evidence type="ECO:0000256" key="3">
    <source>
        <dbReference type="ARBA" id="ARBA00012438"/>
    </source>
</evidence>
<evidence type="ECO:0000256" key="13">
    <source>
        <dbReference type="PROSITE-ProRule" id="PRU00169"/>
    </source>
</evidence>
<keyword evidence="10" id="KW-0902">Two-component regulatory system</keyword>
<evidence type="ECO:0000256" key="8">
    <source>
        <dbReference type="ARBA" id="ARBA00022840"/>
    </source>
</evidence>
<dbReference type="SUPFAM" id="SSF55874">
    <property type="entry name" value="ATPase domain of HSP90 chaperone/DNA topoisomerase II/histidine kinase"/>
    <property type="match status" value="1"/>
</dbReference>
<feature type="modified residue" description="Phosphohistidine" evidence="12">
    <location>
        <position position="750"/>
    </location>
</feature>
<evidence type="ECO:0000256" key="9">
    <source>
        <dbReference type="ARBA" id="ARBA00022989"/>
    </source>
</evidence>
<accession>A0A3S3QM24</accession>
<dbReference type="Gene3D" id="1.10.287.130">
    <property type="match status" value="1"/>
</dbReference>
<dbReference type="InterPro" id="IPR036641">
    <property type="entry name" value="HPT_dom_sf"/>
</dbReference>
<dbReference type="CDD" id="cd17546">
    <property type="entry name" value="REC_hyHK_CKI1_RcsC-like"/>
    <property type="match status" value="1"/>
</dbReference>
<evidence type="ECO:0000256" key="14">
    <source>
        <dbReference type="SAM" id="Phobius"/>
    </source>
</evidence>
<keyword evidence="19" id="KW-1185">Reference proteome</keyword>
<keyword evidence="11 14" id="KW-0472">Membrane</keyword>
<dbReference type="EC" id="2.7.13.3" evidence="3"/>
<dbReference type="CDD" id="cd00082">
    <property type="entry name" value="HisKA"/>
    <property type="match status" value="1"/>
</dbReference>
<evidence type="ECO:0000256" key="4">
    <source>
        <dbReference type="ARBA" id="ARBA00022475"/>
    </source>
</evidence>
<dbReference type="RefSeq" id="WP_128388467.1">
    <property type="nucleotide sequence ID" value="NZ_SBII01000002.1"/>
</dbReference>
<evidence type="ECO:0000256" key="12">
    <source>
        <dbReference type="PROSITE-ProRule" id="PRU00110"/>
    </source>
</evidence>
<dbReference type="SUPFAM" id="SSF52172">
    <property type="entry name" value="CheY-like"/>
    <property type="match status" value="1"/>
</dbReference>
<feature type="modified residue" description="4-aspartylphosphate" evidence="13">
    <location>
        <position position="609"/>
    </location>
</feature>
<dbReference type="Gene3D" id="3.40.50.2300">
    <property type="match status" value="1"/>
</dbReference>
<dbReference type="FunFam" id="3.30.565.10:FF:000010">
    <property type="entry name" value="Sensor histidine kinase RcsC"/>
    <property type="match status" value="1"/>
</dbReference>
<evidence type="ECO:0000259" key="17">
    <source>
        <dbReference type="PROSITE" id="PS50894"/>
    </source>
</evidence>
<evidence type="ECO:0000313" key="19">
    <source>
        <dbReference type="Proteomes" id="UP000287527"/>
    </source>
</evidence>
<dbReference type="SMART" id="SM00387">
    <property type="entry name" value="HATPase_c"/>
    <property type="match status" value="1"/>
</dbReference>
<protein>
    <recommendedName>
        <fullName evidence="3">histidine kinase</fullName>
        <ecNumber evidence="3">2.7.13.3</ecNumber>
    </recommendedName>
</protein>
<sequence length="806" mass="91236">MGHKPKSVKYKVVAGYILLFAMAVLSVWVVYSEILKIALPGQNKEDHKKIIGISNTIANLYASEAIGRISILTGSTADFNKYNQLIDSIQLEIDDIKKNVDKHQVPQFDSIQRLLTKKRNSITEIITFRKKNGIGNTYSDAIEGVYNVKDSIKSKVKPVQLTKRHQWQKTVNSLLSPKVRDSLSKLQVSNDSLAMAFDKVLSNLLDKDNRLKYILFRKEQKLLEENSIISDQLRAILISVDKEIRQKSYTKIKESEAGIQKTIKTIAWIGAITLLFLIIFAWIIIRDLTTQQNYRKQLELLNHENEELLRTKTMLMATVTHDLQTPLGSIIGFHDLLKDSDVTPKQKQYLSNIKESANYILKLVNDLLDFSKLENNRISIEKISFNIKNVIENTCKTLEPMALNKSIELNWDIDDELNGNFISDPYRIKQVLTNLISNAIKFTPEGSVEVTGKIENDSIHICVLDTGIGIAKEKHADVFKEFTQAHSGIEKKFGGTGLGLTISKKILELLGGEIILESEEGQGSIFTIIIPCIPALNSFKDSELVNDHKDELHPELKDKKILIIDDDAMQLTLMKELLVNYPMIIRTEINSGAVISILENESFDLILSDIQMPVIDGFELVKLIRNHSRIEIKSLPVIALSGKRDLTATDFIDGGFTTHHTKPIQLEQLLDLISQVVCGKKLVRQINHIEKNNENASLFNLRSLSQFTNNDPDSLRTIVDTFVDSAADNCNVLKEAVKSKDEQKIAETAHKMIPMLKQMEVYSIAKQLMPLEDRTIDMNWEQMENYVAGIITQMENLCSLLKKEVA</sequence>
<dbReference type="Pfam" id="PF00512">
    <property type="entry name" value="HisKA"/>
    <property type="match status" value="1"/>
</dbReference>
<evidence type="ECO:0000256" key="10">
    <source>
        <dbReference type="ARBA" id="ARBA00023012"/>
    </source>
</evidence>
<keyword evidence="8" id="KW-0067">ATP-binding</keyword>
<evidence type="ECO:0000256" key="7">
    <source>
        <dbReference type="ARBA" id="ARBA00022741"/>
    </source>
</evidence>
<dbReference type="GO" id="GO:0000155">
    <property type="term" value="F:phosphorelay sensor kinase activity"/>
    <property type="evidence" value="ECO:0007669"/>
    <property type="project" value="InterPro"/>
</dbReference>
<dbReference type="OrthoDB" id="1046984at2"/>
<comment type="catalytic activity">
    <reaction evidence="1">
        <text>ATP + protein L-histidine = ADP + protein N-phospho-L-histidine.</text>
        <dbReference type="EC" id="2.7.13.3"/>
    </reaction>
</comment>
<keyword evidence="7" id="KW-0547">Nucleotide-binding</keyword>
<dbReference type="GO" id="GO:0005886">
    <property type="term" value="C:plasma membrane"/>
    <property type="evidence" value="ECO:0007669"/>
    <property type="project" value="UniProtKB-SubCell"/>
</dbReference>
<keyword evidence="5 13" id="KW-0597">Phosphoprotein</keyword>
<dbReference type="InterPro" id="IPR001789">
    <property type="entry name" value="Sig_transdc_resp-reg_receiver"/>
</dbReference>
<dbReference type="PANTHER" id="PTHR45339">
    <property type="entry name" value="HYBRID SIGNAL TRANSDUCTION HISTIDINE KINASE J"/>
    <property type="match status" value="1"/>
</dbReference>
<dbReference type="PANTHER" id="PTHR45339:SF1">
    <property type="entry name" value="HYBRID SIGNAL TRANSDUCTION HISTIDINE KINASE J"/>
    <property type="match status" value="1"/>
</dbReference>
<evidence type="ECO:0000256" key="2">
    <source>
        <dbReference type="ARBA" id="ARBA00004651"/>
    </source>
</evidence>
<dbReference type="Pfam" id="PF02518">
    <property type="entry name" value="HATPase_c"/>
    <property type="match status" value="1"/>
</dbReference>
<dbReference type="InterPro" id="IPR004358">
    <property type="entry name" value="Sig_transdc_His_kin-like_C"/>
</dbReference>
<dbReference type="SUPFAM" id="SSF47384">
    <property type="entry name" value="Homodimeric domain of signal transducing histidine kinase"/>
    <property type="match status" value="1"/>
</dbReference>